<feature type="transmembrane region" description="Helical" evidence="12">
    <location>
        <begin position="39"/>
        <end position="57"/>
    </location>
</feature>
<keyword evidence="8" id="KW-0067">ATP-binding</keyword>
<evidence type="ECO:0000256" key="6">
    <source>
        <dbReference type="ARBA" id="ARBA00022741"/>
    </source>
</evidence>
<dbReference type="InterPro" id="IPR003594">
    <property type="entry name" value="HATPase_dom"/>
</dbReference>
<keyword evidence="11 12" id="KW-0472">Membrane</keyword>
<dbReference type="GO" id="GO:0007234">
    <property type="term" value="P:osmosensory signaling via phosphorelay pathway"/>
    <property type="evidence" value="ECO:0007669"/>
    <property type="project" value="TreeGrafter"/>
</dbReference>
<dbReference type="GO" id="GO:0004673">
    <property type="term" value="F:protein histidine kinase activity"/>
    <property type="evidence" value="ECO:0007669"/>
    <property type="project" value="UniProtKB-EC"/>
</dbReference>
<dbReference type="InterPro" id="IPR035965">
    <property type="entry name" value="PAS-like_dom_sf"/>
</dbReference>
<dbReference type="InterPro" id="IPR000014">
    <property type="entry name" value="PAS"/>
</dbReference>
<dbReference type="InterPro" id="IPR005467">
    <property type="entry name" value="His_kinase_dom"/>
</dbReference>
<keyword evidence="9 12" id="KW-1133">Transmembrane helix</keyword>
<keyword evidence="5 12" id="KW-0812">Transmembrane</keyword>
<dbReference type="GO" id="GO:0000156">
    <property type="term" value="F:phosphorelay response regulator activity"/>
    <property type="evidence" value="ECO:0007669"/>
    <property type="project" value="TreeGrafter"/>
</dbReference>
<sequence>MSLRGNLASLGRRFSLYLIVLHALLFGLAVLLLRERPLFFLGAEALILASLVLGIGLSRRALEPLGYTARFRDLLQEQNYAARLLPGSGSELQELAALFNSLLSSLHQERLKLGEQQGFLDRLLEATPSAVIVLDFDGKISLMNACAQSLLALDAAPGKPLRAWLTGEARCLGEAGSAAQARSLALLAALDALPAGESRLFSDPDGRRYRGQRGQFFDRGFARHFLLIDELTEELENSERATYEKLVRVLGHEVNNTVAATGSVLDSLLYYRSQLTERDGEDFGTAINAVKRRNARLGEFIERFTRIVKMPAPELRPASLQAIAEDILWLYREPCRSRGIALGWEVCEEIAALPLDSQLLEQALLNIVKNAMEAVEESMRDSGQASGYVRLALRREGGGARLSIADSGGRLGLVPPGQLFAPFFSTKKEGQGIGLLFVREVLTRHGFPYRLAVAPDGATRFDIWLPAAA</sequence>
<dbReference type="InterPro" id="IPR036890">
    <property type="entry name" value="HATPase_C_sf"/>
</dbReference>
<evidence type="ECO:0000256" key="3">
    <source>
        <dbReference type="ARBA" id="ARBA00012438"/>
    </source>
</evidence>
<keyword evidence="6" id="KW-0547">Nucleotide-binding</keyword>
<proteinExistence type="predicted"/>
<gene>
    <name evidence="15" type="ORF">FHS03_005135</name>
</gene>
<dbReference type="GO" id="GO:0005524">
    <property type="term" value="F:ATP binding"/>
    <property type="evidence" value="ECO:0007669"/>
    <property type="project" value="UniProtKB-KW"/>
</dbReference>
<comment type="caution">
    <text evidence="15">The sequence shown here is derived from an EMBL/GenBank/DDBJ whole genome shotgun (WGS) entry which is preliminary data.</text>
</comment>
<accession>A0A7W5BF80</accession>
<evidence type="ECO:0000256" key="1">
    <source>
        <dbReference type="ARBA" id="ARBA00000085"/>
    </source>
</evidence>
<feature type="transmembrane region" description="Helical" evidence="12">
    <location>
        <begin position="14"/>
        <end position="33"/>
    </location>
</feature>
<keyword evidence="10" id="KW-0902">Two-component regulatory system</keyword>
<evidence type="ECO:0000256" key="11">
    <source>
        <dbReference type="ARBA" id="ARBA00023136"/>
    </source>
</evidence>
<evidence type="ECO:0000259" key="13">
    <source>
        <dbReference type="PROSITE" id="PS50109"/>
    </source>
</evidence>
<keyword evidence="7 15" id="KW-0418">Kinase</keyword>
<dbReference type="PROSITE" id="PS50109">
    <property type="entry name" value="HIS_KIN"/>
    <property type="match status" value="1"/>
</dbReference>
<evidence type="ECO:0000256" key="8">
    <source>
        <dbReference type="ARBA" id="ARBA00022840"/>
    </source>
</evidence>
<dbReference type="SMART" id="SM00387">
    <property type="entry name" value="HATPase_c"/>
    <property type="match status" value="1"/>
</dbReference>
<dbReference type="EC" id="2.7.13.3" evidence="3"/>
<dbReference type="SUPFAM" id="SSF55874">
    <property type="entry name" value="ATPase domain of HSP90 chaperone/DNA topoisomerase II/histidine kinase"/>
    <property type="match status" value="1"/>
</dbReference>
<evidence type="ECO:0000256" key="7">
    <source>
        <dbReference type="ARBA" id="ARBA00022777"/>
    </source>
</evidence>
<dbReference type="EMBL" id="JACHXD010000023">
    <property type="protein sequence ID" value="MBB3122039.1"/>
    <property type="molecule type" value="Genomic_DNA"/>
</dbReference>
<evidence type="ECO:0000256" key="4">
    <source>
        <dbReference type="ARBA" id="ARBA00022679"/>
    </source>
</evidence>
<protein>
    <recommendedName>
        <fullName evidence="3">histidine kinase</fullName>
        <ecNumber evidence="3">2.7.13.3</ecNumber>
    </recommendedName>
</protein>
<dbReference type="PANTHER" id="PTHR42878">
    <property type="entry name" value="TWO-COMPONENT HISTIDINE KINASE"/>
    <property type="match status" value="1"/>
</dbReference>
<feature type="domain" description="Histidine kinase" evidence="13">
    <location>
        <begin position="249"/>
        <end position="469"/>
    </location>
</feature>
<keyword evidence="4" id="KW-0808">Transferase</keyword>
<evidence type="ECO:0000313" key="15">
    <source>
        <dbReference type="EMBL" id="MBB3122039.1"/>
    </source>
</evidence>
<dbReference type="GO" id="GO:0030295">
    <property type="term" value="F:protein kinase activator activity"/>
    <property type="evidence" value="ECO:0007669"/>
    <property type="project" value="TreeGrafter"/>
</dbReference>
<dbReference type="Proteomes" id="UP000541535">
    <property type="component" value="Unassembled WGS sequence"/>
</dbReference>
<comment type="subcellular location">
    <subcellularLocation>
        <location evidence="2">Membrane</location>
        <topology evidence="2">Multi-pass membrane protein</topology>
    </subcellularLocation>
</comment>
<evidence type="ECO:0000256" key="9">
    <source>
        <dbReference type="ARBA" id="ARBA00022989"/>
    </source>
</evidence>
<dbReference type="Pfam" id="PF13188">
    <property type="entry name" value="PAS_8"/>
    <property type="match status" value="1"/>
</dbReference>
<dbReference type="PRINTS" id="PR00344">
    <property type="entry name" value="BCTRLSENSOR"/>
</dbReference>
<dbReference type="PROSITE" id="PS50112">
    <property type="entry name" value="PAS"/>
    <property type="match status" value="1"/>
</dbReference>
<dbReference type="SUPFAM" id="SSF55785">
    <property type="entry name" value="PYP-like sensor domain (PAS domain)"/>
    <property type="match status" value="1"/>
</dbReference>
<dbReference type="InterPro" id="IPR050351">
    <property type="entry name" value="BphY/WalK/GraS-like"/>
</dbReference>
<comment type="catalytic activity">
    <reaction evidence="1">
        <text>ATP + protein L-histidine = ADP + protein N-phospho-L-histidine.</text>
        <dbReference type="EC" id="2.7.13.3"/>
    </reaction>
</comment>
<dbReference type="Pfam" id="PF02518">
    <property type="entry name" value="HATPase_c"/>
    <property type="match status" value="1"/>
</dbReference>
<evidence type="ECO:0000313" key="16">
    <source>
        <dbReference type="Proteomes" id="UP000541535"/>
    </source>
</evidence>
<organism evidence="15 16">
    <name type="scientific">Pseudoduganella violacea</name>
    <dbReference type="NCBI Taxonomy" id="1715466"/>
    <lineage>
        <taxon>Bacteria</taxon>
        <taxon>Pseudomonadati</taxon>
        <taxon>Pseudomonadota</taxon>
        <taxon>Betaproteobacteria</taxon>
        <taxon>Burkholderiales</taxon>
        <taxon>Oxalobacteraceae</taxon>
        <taxon>Telluria group</taxon>
        <taxon>Pseudoduganella</taxon>
    </lineage>
</organism>
<reference evidence="15 16" key="1">
    <citation type="submission" date="2020-08" db="EMBL/GenBank/DDBJ databases">
        <title>Genomic Encyclopedia of Type Strains, Phase III (KMG-III): the genomes of soil and plant-associated and newly described type strains.</title>
        <authorList>
            <person name="Whitman W."/>
        </authorList>
    </citation>
    <scope>NUCLEOTIDE SEQUENCE [LARGE SCALE GENOMIC DNA]</scope>
    <source>
        <strain evidence="15 16">CECT 8897</strain>
    </source>
</reference>
<dbReference type="AlphaFoldDB" id="A0A7W5BF80"/>
<dbReference type="Gene3D" id="3.30.565.10">
    <property type="entry name" value="Histidine kinase-like ATPase, C-terminal domain"/>
    <property type="match status" value="1"/>
</dbReference>
<evidence type="ECO:0000259" key="14">
    <source>
        <dbReference type="PROSITE" id="PS50112"/>
    </source>
</evidence>
<dbReference type="PANTHER" id="PTHR42878:SF7">
    <property type="entry name" value="SENSOR HISTIDINE KINASE GLRK"/>
    <property type="match status" value="1"/>
</dbReference>
<evidence type="ECO:0000256" key="10">
    <source>
        <dbReference type="ARBA" id="ARBA00023012"/>
    </source>
</evidence>
<keyword evidence="16" id="KW-1185">Reference proteome</keyword>
<evidence type="ECO:0000256" key="12">
    <source>
        <dbReference type="SAM" id="Phobius"/>
    </source>
</evidence>
<evidence type="ECO:0000256" key="5">
    <source>
        <dbReference type="ARBA" id="ARBA00022692"/>
    </source>
</evidence>
<feature type="domain" description="PAS" evidence="14">
    <location>
        <begin position="116"/>
        <end position="153"/>
    </location>
</feature>
<name>A0A7W5BF80_9BURK</name>
<dbReference type="InterPro" id="IPR004358">
    <property type="entry name" value="Sig_transdc_His_kin-like_C"/>
</dbReference>
<evidence type="ECO:0000256" key="2">
    <source>
        <dbReference type="ARBA" id="ARBA00004141"/>
    </source>
</evidence>
<dbReference type="GO" id="GO:0016020">
    <property type="term" value="C:membrane"/>
    <property type="evidence" value="ECO:0007669"/>
    <property type="project" value="UniProtKB-SubCell"/>
</dbReference>
<dbReference type="RefSeq" id="WP_183443712.1">
    <property type="nucleotide sequence ID" value="NZ_JACHXD010000023.1"/>
</dbReference>